<proteinExistence type="predicted"/>
<accession>A0A915C250</accession>
<dbReference type="GO" id="GO:0006937">
    <property type="term" value="P:regulation of muscle contraction"/>
    <property type="evidence" value="ECO:0007669"/>
    <property type="project" value="InterPro"/>
</dbReference>
<dbReference type="GO" id="GO:0005523">
    <property type="term" value="F:tropomyosin binding"/>
    <property type="evidence" value="ECO:0007669"/>
    <property type="project" value="TreeGrafter"/>
</dbReference>
<feature type="compositionally biased region" description="Basic and acidic residues" evidence="1">
    <location>
        <begin position="30"/>
        <end position="66"/>
    </location>
</feature>
<dbReference type="InterPro" id="IPR038077">
    <property type="entry name" value="Troponin_sf"/>
</dbReference>
<evidence type="ECO:0000256" key="1">
    <source>
        <dbReference type="SAM" id="MobiDB-lite"/>
    </source>
</evidence>
<feature type="region of interest" description="Disordered" evidence="1">
    <location>
        <begin position="285"/>
        <end position="317"/>
    </location>
</feature>
<keyword evidence="2" id="KW-1185">Reference proteome</keyword>
<feature type="compositionally biased region" description="Basic and acidic residues" evidence="1">
    <location>
        <begin position="87"/>
        <end position="104"/>
    </location>
</feature>
<dbReference type="WBParaSite" id="PgR080_g031_t02">
    <property type="protein sequence ID" value="PgR080_g031_t02"/>
    <property type="gene ID" value="PgR080_g031"/>
</dbReference>
<sequence length="419" mass="48955">MSEEEDIIDEEEEVEEDEVEEEQRSSTNHHLIEISLRGKEAGSESKTEPDAEKLEEAKLRRVAPQEKEEEPQEMTEAAKAMLAAKKRHEEEEAAKMQDYEEKRRIEREQIEAELRELREKQERRREERAEEEREMAERLRIADERRRQEEEESKARVEAQKKRRDEERRKRQEMIAGSLAGKAASAENATGRNFVVMKREKGDLFSSKAQKQEKSHEEKEAAKKAFMAALSRKPDVSELLINDLKQRIVQLHQRICKIEAEKYDLEKRQERQDYDLKELHEREKQVARNKALQRGLDPDEAAASIHPPKINVASKFDRQIDRRSYGDRRTLFEHPFIKKPPSIVHGTARPPPEWGRTDNEELEQLRKILEPPKYVEQVKVEGVRPPIQPIPLSIPPLNEDEPPAVHAKPKAEGKAISAR</sequence>
<feature type="compositionally biased region" description="Acidic residues" evidence="1">
    <location>
        <begin position="1"/>
        <end position="21"/>
    </location>
</feature>
<evidence type="ECO:0000313" key="3">
    <source>
        <dbReference type="WBParaSite" id="PgR080_g031_t02"/>
    </source>
</evidence>
<protein>
    <submittedName>
        <fullName evidence="3">Troponin T</fullName>
    </submittedName>
</protein>
<feature type="region of interest" description="Disordered" evidence="1">
    <location>
        <begin position="386"/>
        <end position="419"/>
    </location>
</feature>
<reference evidence="3" key="1">
    <citation type="submission" date="2022-11" db="UniProtKB">
        <authorList>
            <consortium name="WormBaseParasite"/>
        </authorList>
    </citation>
    <scope>IDENTIFICATION</scope>
</reference>
<feature type="region of interest" description="Disordered" evidence="1">
    <location>
        <begin position="1"/>
        <end position="104"/>
    </location>
</feature>
<feature type="region of interest" description="Disordered" evidence="1">
    <location>
        <begin position="337"/>
        <end position="357"/>
    </location>
</feature>
<name>A0A915C250_PARUN</name>
<organism evidence="2 3">
    <name type="scientific">Parascaris univalens</name>
    <name type="common">Nematode worm</name>
    <dbReference type="NCBI Taxonomy" id="6257"/>
    <lineage>
        <taxon>Eukaryota</taxon>
        <taxon>Metazoa</taxon>
        <taxon>Ecdysozoa</taxon>
        <taxon>Nematoda</taxon>
        <taxon>Chromadorea</taxon>
        <taxon>Rhabditida</taxon>
        <taxon>Spirurina</taxon>
        <taxon>Ascaridomorpha</taxon>
        <taxon>Ascaridoidea</taxon>
        <taxon>Ascarididae</taxon>
        <taxon>Parascaris</taxon>
    </lineage>
</organism>
<dbReference type="PANTHER" id="PTHR11521">
    <property type="entry name" value="TROPONIN T"/>
    <property type="match status" value="1"/>
</dbReference>
<dbReference type="GO" id="GO:0005861">
    <property type="term" value="C:troponin complex"/>
    <property type="evidence" value="ECO:0007669"/>
    <property type="project" value="InterPro"/>
</dbReference>
<feature type="region of interest" description="Disordered" evidence="1">
    <location>
        <begin position="118"/>
        <end position="194"/>
    </location>
</feature>
<feature type="compositionally biased region" description="Basic and acidic residues" evidence="1">
    <location>
        <begin position="118"/>
        <end position="173"/>
    </location>
</feature>
<dbReference type="GO" id="GO:0006936">
    <property type="term" value="P:muscle contraction"/>
    <property type="evidence" value="ECO:0007669"/>
    <property type="project" value="TreeGrafter"/>
</dbReference>
<dbReference type="PANTHER" id="PTHR11521:SF1">
    <property type="entry name" value="TROPONIN T, SKELETAL MUSCLE"/>
    <property type="match status" value="1"/>
</dbReference>
<dbReference type="SUPFAM" id="SSF90250">
    <property type="entry name" value="Troponin coil-coiled subunits"/>
    <property type="match status" value="1"/>
</dbReference>
<dbReference type="Gene3D" id="1.20.5.350">
    <property type="match status" value="1"/>
</dbReference>
<evidence type="ECO:0000313" key="2">
    <source>
        <dbReference type="Proteomes" id="UP000887569"/>
    </source>
</evidence>
<dbReference type="AlphaFoldDB" id="A0A915C250"/>
<dbReference type="GO" id="GO:0045214">
    <property type="term" value="P:sarcomere organization"/>
    <property type="evidence" value="ECO:0007669"/>
    <property type="project" value="TreeGrafter"/>
</dbReference>
<dbReference type="InterPro" id="IPR027707">
    <property type="entry name" value="TNNT"/>
</dbReference>
<dbReference type="Proteomes" id="UP000887569">
    <property type="component" value="Unplaced"/>
</dbReference>